<comment type="caution">
    <text evidence="2">The sequence shown here is derived from an EMBL/GenBank/DDBJ whole genome shotgun (WGS) entry which is preliminary data.</text>
</comment>
<evidence type="ECO:0000313" key="3">
    <source>
        <dbReference type="Proteomes" id="UP000647339"/>
    </source>
</evidence>
<dbReference type="EMBL" id="BMIU01000006">
    <property type="protein sequence ID" value="GGF27717.1"/>
    <property type="molecule type" value="Genomic_DNA"/>
</dbReference>
<name>A0ABQ1UV33_9BACT</name>
<evidence type="ECO:0008006" key="4">
    <source>
        <dbReference type="Google" id="ProtNLM"/>
    </source>
</evidence>
<proteinExistence type="predicted"/>
<dbReference type="Pfam" id="PF13715">
    <property type="entry name" value="CarbopepD_reg_2"/>
    <property type="match status" value="1"/>
</dbReference>
<feature type="region of interest" description="Disordered" evidence="1">
    <location>
        <begin position="199"/>
        <end position="227"/>
    </location>
</feature>
<protein>
    <recommendedName>
        <fullName evidence="4">Carboxypeptidase-like regulatory domain-containing protein</fullName>
    </recommendedName>
</protein>
<organism evidence="2 3">
    <name type="scientific">Echinicola rosea</name>
    <dbReference type="NCBI Taxonomy" id="1807691"/>
    <lineage>
        <taxon>Bacteria</taxon>
        <taxon>Pseudomonadati</taxon>
        <taxon>Bacteroidota</taxon>
        <taxon>Cytophagia</taxon>
        <taxon>Cytophagales</taxon>
        <taxon>Cyclobacteriaceae</taxon>
        <taxon>Echinicola</taxon>
    </lineage>
</organism>
<reference evidence="3" key="1">
    <citation type="journal article" date="2019" name="Int. J. Syst. Evol. Microbiol.">
        <title>The Global Catalogue of Microorganisms (GCM) 10K type strain sequencing project: providing services to taxonomists for standard genome sequencing and annotation.</title>
        <authorList>
            <consortium name="The Broad Institute Genomics Platform"/>
            <consortium name="The Broad Institute Genome Sequencing Center for Infectious Disease"/>
            <person name="Wu L."/>
            <person name="Ma J."/>
        </authorList>
    </citation>
    <scope>NUCLEOTIDE SEQUENCE [LARGE SCALE GENOMIC DNA]</scope>
    <source>
        <strain evidence="3">CGMCC 1.15407</strain>
    </source>
</reference>
<gene>
    <name evidence="2" type="ORF">GCM10011339_14770</name>
</gene>
<keyword evidence="3" id="KW-1185">Reference proteome</keyword>
<accession>A0ABQ1UV33</accession>
<dbReference type="Proteomes" id="UP000647339">
    <property type="component" value="Unassembled WGS sequence"/>
</dbReference>
<sequence length="227" mass="25719">MDILTMVKSSTAFLLLFLPFWVVAQEEKVITGKVVDRATWEPVPVVRISSSLERVSSNDQGEFTIRAKKGDTLTFVHLTYQPLTLVANGDENQFQLIQLEERILEMREFEVTEMPSEQAFKEAILNTTADHAMEMNMMQRNVNTIMKIKDLSYFHDYSSYDMLLKNINTNGGVTLFSNNPSMGLISTFKRLFSGKGQMPDLSPAPADAGKTRPLWKNPLESDSVKIE</sequence>
<evidence type="ECO:0000256" key="1">
    <source>
        <dbReference type="SAM" id="MobiDB-lite"/>
    </source>
</evidence>
<evidence type="ECO:0000313" key="2">
    <source>
        <dbReference type="EMBL" id="GGF27717.1"/>
    </source>
</evidence>
<dbReference type="RefSeq" id="WP_137401565.1">
    <property type="nucleotide sequence ID" value="NZ_BMIU01000006.1"/>
</dbReference>